<evidence type="ECO:0000313" key="2">
    <source>
        <dbReference type="Proteomes" id="UP000075901"/>
    </source>
</evidence>
<keyword evidence="2" id="KW-1185">Reference proteome</keyword>
<proteinExistence type="predicted"/>
<dbReference type="AlphaFoldDB" id="A0A182SU44"/>
<protein>
    <submittedName>
        <fullName evidence="1">Uncharacterized protein</fullName>
    </submittedName>
</protein>
<accession>A0A182SU44</accession>
<reference evidence="1" key="2">
    <citation type="submission" date="2020-05" db="UniProtKB">
        <authorList>
            <consortium name="EnsemblMetazoa"/>
        </authorList>
    </citation>
    <scope>IDENTIFICATION</scope>
    <source>
        <strain evidence="1">maculatus3</strain>
    </source>
</reference>
<dbReference type="Proteomes" id="UP000075901">
    <property type="component" value="Unassembled WGS sequence"/>
</dbReference>
<evidence type="ECO:0000313" key="1">
    <source>
        <dbReference type="EnsemblMetazoa" id="AMAM013455-PA"/>
    </source>
</evidence>
<organism evidence="1 2">
    <name type="scientific">Anopheles maculatus</name>
    <dbReference type="NCBI Taxonomy" id="74869"/>
    <lineage>
        <taxon>Eukaryota</taxon>
        <taxon>Metazoa</taxon>
        <taxon>Ecdysozoa</taxon>
        <taxon>Arthropoda</taxon>
        <taxon>Hexapoda</taxon>
        <taxon>Insecta</taxon>
        <taxon>Pterygota</taxon>
        <taxon>Neoptera</taxon>
        <taxon>Endopterygota</taxon>
        <taxon>Diptera</taxon>
        <taxon>Nematocera</taxon>
        <taxon>Culicoidea</taxon>
        <taxon>Culicidae</taxon>
        <taxon>Anophelinae</taxon>
        <taxon>Anopheles</taxon>
        <taxon>Anopheles maculatus group</taxon>
    </lineage>
</organism>
<dbReference type="VEuPathDB" id="VectorBase:AMAM013455"/>
<sequence length="108" mass="11799">MQFVPRYPANGDFGCNFAYLPHVCVIIIMGPSWAAVVGAVPCTTTCRLRCGLDVTLVFKSGTTLPWKMASHAQPYGSGFSLGRTAQQQTSNHMLLRLRYESTPGMQGE</sequence>
<reference evidence="2" key="1">
    <citation type="submission" date="2013-09" db="EMBL/GenBank/DDBJ databases">
        <title>The Genome Sequence of Anopheles maculatus species B.</title>
        <authorList>
            <consortium name="The Broad Institute Genomics Platform"/>
            <person name="Neafsey D.E."/>
            <person name="Besansky N."/>
            <person name="Howell P."/>
            <person name="Walton C."/>
            <person name="Young S.K."/>
            <person name="Zeng Q."/>
            <person name="Gargeya S."/>
            <person name="Fitzgerald M."/>
            <person name="Haas B."/>
            <person name="Abouelleil A."/>
            <person name="Allen A.W."/>
            <person name="Alvarado L."/>
            <person name="Arachchi H.M."/>
            <person name="Berlin A.M."/>
            <person name="Chapman S.B."/>
            <person name="Gainer-Dewar J."/>
            <person name="Goldberg J."/>
            <person name="Griggs A."/>
            <person name="Gujja S."/>
            <person name="Hansen M."/>
            <person name="Howarth C."/>
            <person name="Imamovic A."/>
            <person name="Ireland A."/>
            <person name="Larimer J."/>
            <person name="McCowan C."/>
            <person name="Murphy C."/>
            <person name="Pearson M."/>
            <person name="Poon T.W."/>
            <person name="Priest M."/>
            <person name="Roberts A."/>
            <person name="Saif S."/>
            <person name="Shea T."/>
            <person name="Sisk P."/>
            <person name="Sykes S."/>
            <person name="Wortman J."/>
            <person name="Nusbaum C."/>
            <person name="Birren B."/>
        </authorList>
    </citation>
    <scope>NUCLEOTIDE SEQUENCE [LARGE SCALE GENOMIC DNA]</scope>
    <source>
        <strain evidence="2">maculatus3</strain>
    </source>
</reference>
<dbReference type="EnsemblMetazoa" id="AMAM013455-RA">
    <property type="protein sequence ID" value="AMAM013455-PA"/>
    <property type="gene ID" value="AMAM013455"/>
</dbReference>
<name>A0A182SU44_9DIPT</name>